<gene>
    <name evidence="1" type="ORF">PENCOP_c004G00625</name>
</gene>
<name>A0A1V6UU25_9EURO</name>
<dbReference type="Proteomes" id="UP000191500">
    <property type="component" value="Unassembled WGS sequence"/>
</dbReference>
<organism evidence="1 2">
    <name type="scientific">Penicillium coprophilum</name>
    <dbReference type="NCBI Taxonomy" id="36646"/>
    <lineage>
        <taxon>Eukaryota</taxon>
        <taxon>Fungi</taxon>
        <taxon>Dikarya</taxon>
        <taxon>Ascomycota</taxon>
        <taxon>Pezizomycotina</taxon>
        <taxon>Eurotiomycetes</taxon>
        <taxon>Eurotiomycetidae</taxon>
        <taxon>Eurotiales</taxon>
        <taxon>Aspergillaceae</taxon>
        <taxon>Penicillium</taxon>
    </lineage>
</organism>
<proteinExistence type="predicted"/>
<keyword evidence="2" id="KW-1185">Reference proteome</keyword>
<evidence type="ECO:0000313" key="2">
    <source>
        <dbReference type="Proteomes" id="UP000191500"/>
    </source>
</evidence>
<reference evidence="2" key="1">
    <citation type="journal article" date="2017" name="Nat. Microbiol.">
        <title>Global analysis of biosynthetic gene clusters reveals vast potential of secondary metabolite production in Penicillium species.</title>
        <authorList>
            <person name="Nielsen J.C."/>
            <person name="Grijseels S."/>
            <person name="Prigent S."/>
            <person name="Ji B."/>
            <person name="Dainat J."/>
            <person name="Nielsen K.F."/>
            <person name="Frisvad J.C."/>
            <person name="Workman M."/>
            <person name="Nielsen J."/>
        </authorList>
    </citation>
    <scope>NUCLEOTIDE SEQUENCE [LARGE SCALE GENOMIC DNA]</scope>
    <source>
        <strain evidence="2">IBT 31321</strain>
    </source>
</reference>
<comment type="caution">
    <text evidence="1">The sequence shown here is derived from an EMBL/GenBank/DDBJ whole genome shotgun (WGS) entry which is preliminary data.</text>
</comment>
<accession>A0A1V6UU25</accession>
<protein>
    <submittedName>
        <fullName evidence="1">Uncharacterized protein</fullName>
    </submittedName>
</protein>
<evidence type="ECO:0000313" key="1">
    <source>
        <dbReference type="EMBL" id="OQE41908.1"/>
    </source>
</evidence>
<sequence>MPNRAITALISGYSSEALVSLFYNLITGWDGQFGTLDCCYLKLSLLDTDSYVAFSAFTPPHMLNALCDSKTEGLFDEGKPLGVSTALKLIAPWLSIRLIQTTALH</sequence>
<dbReference type="EMBL" id="MDDG01000004">
    <property type="protein sequence ID" value="OQE41908.1"/>
    <property type="molecule type" value="Genomic_DNA"/>
</dbReference>
<dbReference type="AlphaFoldDB" id="A0A1V6UU25"/>